<feature type="domain" description="EamA" evidence="2">
    <location>
        <begin position="164"/>
        <end position="293"/>
    </location>
</feature>
<feature type="transmembrane region" description="Helical" evidence="1">
    <location>
        <begin position="164"/>
        <end position="181"/>
    </location>
</feature>
<evidence type="ECO:0000313" key="4">
    <source>
        <dbReference type="Proteomes" id="UP000502041"/>
    </source>
</evidence>
<evidence type="ECO:0000259" key="2">
    <source>
        <dbReference type="Pfam" id="PF00892"/>
    </source>
</evidence>
<keyword evidence="1" id="KW-1133">Transmembrane helix</keyword>
<evidence type="ECO:0000313" key="3">
    <source>
        <dbReference type="EMBL" id="QJC56169.1"/>
    </source>
</evidence>
<keyword evidence="1" id="KW-0472">Membrane</keyword>
<feature type="transmembrane region" description="Helical" evidence="1">
    <location>
        <begin position="278"/>
        <end position="298"/>
    </location>
</feature>
<dbReference type="GO" id="GO:0005886">
    <property type="term" value="C:plasma membrane"/>
    <property type="evidence" value="ECO:0007669"/>
    <property type="project" value="TreeGrafter"/>
</dbReference>
<gene>
    <name evidence="3" type="primary">rhtA</name>
    <name evidence="3" type="ORF">HC248_01455</name>
</gene>
<name>A0A6H2H8H2_9BURK</name>
<feature type="transmembrane region" description="Helical" evidence="1">
    <location>
        <begin position="222"/>
        <end position="240"/>
    </location>
</feature>
<dbReference type="Pfam" id="PF00892">
    <property type="entry name" value="EamA"/>
    <property type="match status" value="1"/>
</dbReference>
<feature type="transmembrane region" description="Helical" evidence="1">
    <location>
        <begin position="107"/>
        <end position="127"/>
    </location>
</feature>
<evidence type="ECO:0000256" key="1">
    <source>
        <dbReference type="SAM" id="Phobius"/>
    </source>
</evidence>
<keyword evidence="4" id="KW-1185">Reference proteome</keyword>
<organism evidence="3 4">
    <name type="scientific">Polaromonas vacuolata</name>
    <dbReference type="NCBI Taxonomy" id="37448"/>
    <lineage>
        <taxon>Bacteria</taxon>
        <taxon>Pseudomonadati</taxon>
        <taxon>Pseudomonadota</taxon>
        <taxon>Betaproteobacteria</taxon>
        <taxon>Burkholderiales</taxon>
        <taxon>Comamonadaceae</taxon>
        <taxon>Polaromonas</taxon>
    </lineage>
</organism>
<feature type="transmembrane region" description="Helical" evidence="1">
    <location>
        <begin position="193"/>
        <end position="210"/>
    </location>
</feature>
<dbReference type="Gene3D" id="1.10.3730.20">
    <property type="match status" value="1"/>
</dbReference>
<dbReference type="PANTHER" id="PTHR22911:SF37">
    <property type="entry name" value="THREONINE_HOMOSERINE EXPORTER RHTA"/>
    <property type="match status" value="1"/>
</dbReference>
<dbReference type="InterPro" id="IPR000620">
    <property type="entry name" value="EamA_dom"/>
</dbReference>
<dbReference type="GO" id="GO:0015565">
    <property type="term" value="F:threonine efflux transmembrane transporter activity"/>
    <property type="evidence" value="ECO:0007669"/>
    <property type="project" value="TreeGrafter"/>
</dbReference>
<sequence>MQGFLRRVIGYVLRMTLTRFSKLLPILALLGSVTALGIGTSFAKQLFPHVGSLGTTALRVGFSALLLLMLWRPWRWPLSRVDAVSVVKYGVALGFMNLLFYMSLRTIPFGVAVAIEFSGPLAVAMAYSRKPIDFVWLALAVVGLALLIPLGNSAVNVTSLDVEGMLYAFAAAVCWGAYIVFGKRLSHLHAGHSVALGLTVAAITVVPFGVWHAGSALLDPKILLFGLGVAAVSSAIPISLEMVALKRLPQKAFGIMTSMEPAVAALMGLFFLDEYLTWLQWLAVVCIMMAALGSSATARRDQVKSAPAVVLM</sequence>
<dbReference type="EMBL" id="CP051461">
    <property type="protein sequence ID" value="QJC56169.1"/>
    <property type="molecule type" value="Genomic_DNA"/>
</dbReference>
<proteinExistence type="predicted"/>
<dbReference type="PANTHER" id="PTHR22911">
    <property type="entry name" value="ACYL-MALONYL CONDENSING ENZYME-RELATED"/>
    <property type="match status" value="1"/>
</dbReference>
<dbReference type="SUPFAM" id="SSF103481">
    <property type="entry name" value="Multidrug resistance efflux transporter EmrE"/>
    <property type="match status" value="1"/>
</dbReference>
<dbReference type="KEGG" id="pvac:HC248_01455"/>
<protein>
    <submittedName>
        <fullName evidence="3">Threonine/homoserine exporter RhtA</fullName>
    </submittedName>
</protein>
<feature type="transmembrane region" description="Helical" evidence="1">
    <location>
        <begin position="83"/>
        <end position="101"/>
    </location>
</feature>
<dbReference type="AlphaFoldDB" id="A0A6H2H8H2"/>
<reference evidence="3 4" key="1">
    <citation type="submission" date="2020-04" db="EMBL/GenBank/DDBJ databases">
        <title>Complete genome of a Psychrophilic, Marine, Gas Vacuolate Bacterium Polaromonas vacuolata KCTC 22033T.</title>
        <authorList>
            <person name="Hwang K."/>
            <person name="Kim K.M."/>
        </authorList>
    </citation>
    <scope>NUCLEOTIDE SEQUENCE [LARGE SCALE GENOMIC DNA]</scope>
    <source>
        <strain evidence="3 4">KCTC 22033</strain>
    </source>
</reference>
<feature type="transmembrane region" description="Helical" evidence="1">
    <location>
        <begin position="134"/>
        <end position="152"/>
    </location>
</feature>
<dbReference type="Proteomes" id="UP000502041">
    <property type="component" value="Chromosome"/>
</dbReference>
<feature type="transmembrane region" description="Helical" evidence="1">
    <location>
        <begin position="53"/>
        <end position="71"/>
    </location>
</feature>
<feature type="transmembrane region" description="Helical" evidence="1">
    <location>
        <begin position="252"/>
        <end position="272"/>
    </location>
</feature>
<dbReference type="InterPro" id="IPR037185">
    <property type="entry name" value="EmrE-like"/>
</dbReference>
<keyword evidence="1" id="KW-0812">Transmembrane</keyword>
<accession>A0A6H2H8H2</accession>